<reference evidence="5 6" key="1">
    <citation type="submission" date="2016-11" db="EMBL/GenBank/DDBJ databases">
        <title>Paenibacillus species isolates.</title>
        <authorList>
            <person name="Beno S.M."/>
        </authorList>
    </citation>
    <scope>NUCLEOTIDE SEQUENCE [LARGE SCALE GENOMIC DNA]</scope>
    <source>
        <strain evidence="5 6">FSL H7-0433</strain>
    </source>
</reference>
<keyword evidence="1" id="KW-0805">Transcription regulation</keyword>
<gene>
    <name evidence="5" type="ORF">BSO21_26435</name>
</gene>
<keyword evidence="6" id="KW-1185">Reference proteome</keyword>
<accession>A0ABX3GG95</accession>
<dbReference type="PRINTS" id="PR00032">
    <property type="entry name" value="HTHARAC"/>
</dbReference>
<dbReference type="InterPro" id="IPR020449">
    <property type="entry name" value="Tscrpt_reg_AraC-type_HTH"/>
</dbReference>
<dbReference type="PANTHER" id="PTHR43280">
    <property type="entry name" value="ARAC-FAMILY TRANSCRIPTIONAL REGULATOR"/>
    <property type="match status" value="1"/>
</dbReference>
<evidence type="ECO:0000259" key="4">
    <source>
        <dbReference type="PROSITE" id="PS01124"/>
    </source>
</evidence>
<dbReference type="InterPro" id="IPR018062">
    <property type="entry name" value="HTH_AraC-typ_CS"/>
</dbReference>
<dbReference type="Gene3D" id="1.10.10.60">
    <property type="entry name" value="Homeodomain-like"/>
    <property type="match status" value="2"/>
</dbReference>
<dbReference type="Pfam" id="PF12833">
    <property type="entry name" value="HTH_18"/>
    <property type="match status" value="1"/>
</dbReference>
<feature type="domain" description="HTH araC/xylS-type" evidence="4">
    <location>
        <begin position="205"/>
        <end position="304"/>
    </location>
</feature>
<dbReference type="EMBL" id="MPVP01000262">
    <property type="protein sequence ID" value="OMD18568.1"/>
    <property type="molecule type" value="Genomic_DNA"/>
</dbReference>
<name>A0ABX3GG95_9BACL</name>
<dbReference type="InterPro" id="IPR003313">
    <property type="entry name" value="AraC-bd"/>
</dbReference>
<dbReference type="SUPFAM" id="SSF46689">
    <property type="entry name" value="Homeodomain-like"/>
    <property type="match status" value="1"/>
</dbReference>
<dbReference type="SMART" id="SM00342">
    <property type="entry name" value="HTH_ARAC"/>
    <property type="match status" value="1"/>
</dbReference>
<dbReference type="InterPro" id="IPR037923">
    <property type="entry name" value="HTH-like"/>
</dbReference>
<dbReference type="InterPro" id="IPR014710">
    <property type="entry name" value="RmlC-like_jellyroll"/>
</dbReference>
<dbReference type="Pfam" id="PF02311">
    <property type="entry name" value="AraC_binding"/>
    <property type="match status" value="1"/>
</dbReference>
<comment type="caution">
    <text evidence="5">The sequence shown here is derived from an EMBL/GenBank/DDBJ whole genome shotgun (WGS) entry which is preliminary data.</text>
</comment>
<keyword evidence="2" id="KW-0238">DNA-binding</keyword>
<protein>
    <recommendedName>
        <fullName evidence="4">HTH araC/xylS-type domain-containing protein</fullName>
    </recommendedName>
</protein>
<dbReference type="SUPFAM" id="SSF51215">
    <property type="entry name" value="Regulatory protein AraC"/>
    <property type="match status" value="1"/>
</dbReference>
<dbReference type="PANTHER" id="PTHR43280:SF28">
    <property type="entry name" value="HTH-TYPE TRANSCRIPTIONAL ACTIVATOR RHAS"/>
    <property type="match status" value="1"/>
</dbReference>
<evidence type="ECO:0000256" key="3">
    <source>
        <dbReference type="ARBA" id="ARBA00023163"/>
    </source>
</evidence>
<evidence type="ECO:0000313" key="6">
    <source>
        <dbReference type="Proteomes" id="UP000187158"/>
    </source>
</evidence>
<evidence type="ECO:0000256" key="2">
    <source>
        <dbReference type="ARBA" id="ARBA00023125"/>
    </source>
</evidence>
<dbReference type="RefSeq" id="WP_076220178.1">
    <property type="nucleotide sequence ID" value="NZ_MPVP01000262.1"/>
</dbReference>
<evidence type="ECO:0000256" key="1">
    <source>
        <dbReference type="ARBA" id="ARBA00023015"/>
    </source>
</evidence>
<dbReference type="Gene3D" id="2.60.120.10">
    <property type="entry name" value="Jelly Rolls"/>
    <property type="match status" value="1"/>
</dbReference>
<organism evidence="5 6">
    <name type="scientific">Paenibacillus odorifer</name>
    <dbReference type="NCBI Taxonomy" id="189426"/>
    <lineage>
        <taxon>Bacteria</taxon>
        <taxon>Bacillati</taxon>
        <taxon>Bacillota</taxon>
        <taxon>Bacilli</taxon>
        <taxon>Bacillales</taxon>
        <taxon>Paenibacillaceae</taxon>
        <taxon>Paenibacillus</taxon>
    </lineage>
</organism>
<sequence>MILRRRTPIAYKVSFPNIISTLQLIGVHYRVAEPGWTYPDHHHKIFELLYCYDGNSHQYVEGSSIAFGKGDWLIIPPGLRHYAVNSGLSNYIYLSFHFDIDDLKFREWFQSQAVQKWNNQQMQHSGLNHQLEHLDEFIKNNILATTASTGFPEEIEEMILVKERLRLQAIILMILTELIDVQLSNSENSNTARKANSLYEVETAHQIEKYIAANIHLPELTVNLIAEQLCLSRVQCHKLFTKIYKISPRQYITNLRLKKSKHLLLHTDLKIQRISEQLGFASQSHFSRQFKRWTGVSPLNYRPKSYTNPIRKD</sequence>
<proteinExistence type="predicted"/>
<dbReference type="InterPro" id="IPR009057">
    <property type="entry name" value="Homeodomain-like_sf"/>
</dbReference>
<evidence type="ECO:0000313" key="5">
    <source>
        <dbReference type="EMBL" id="OMD18568.1"/>
    </source>
</evidence>
<dbReference type="Proteomes" id="UP000187158">
    <property type="component" value="Unassembled WGS sequence"/>
</dbReference>
<dbReference type="PROSITE" id="PS01124">
    <property type="entry name" value="HTH_ARAC_FAMILY_2"/>
    <property type="match status" value="1"/>
</dbReference>
<dbReference type="PROSITE" id="PS00041">
    <property type="entry name" value="HTH_ARAC_FAMILY_1"/>
    <property type="match status" value="1"/>
</dbReference>
<keyword evidence="3" id="KW-0804">Transcription</keyword>
<dbReference type="InterPro" id="IPR018060">
    <property type="entry name" value="HTH_AraC"/>
</dbReference>